<evidence type="ECO:0000313" key="3">
    <source>
        <dbReference type="EMBL" id="KPI93167.1"/>
    </source>
</evidence>
<dbReference type="STRING" id="66420.A0A194PIM0"/>
<protein>
    <submittedName>
        <fullName evidence="3">WSCD family member CG9164</fullName>
    </submittedName>
</protein>
<proteinExistence type="inferred from homology"/>
<evidence type="ECO:0000259" key="2">
    <source>
        <dbReference type="Pfam" id="PF00685"/>
    </source>
</evidence>
<gene>
    <name evidence="3" type="ORF">RR46_10427</name>
</gene>
<dbReference type="Gene3D" id="3.40.50.300">
    <property type="entry name" value="P-loop containing nucleotide triphosphate hydrolases"/>
    <property type="match status" value="2"/>
</dbReference>
<dbReference type="PANTHER" id="PTHR45964:SF5">
    <property type="entry name" value="WSCD FAMILY MEMBER CG9164"/>
    <property type="match status" value="1"/>
</dbReference>
<dbReference type="InterPro" id="IPR051589">
    <property type="entry name" value="Sialate-O-sulfotransferase"/>
</dbReference>
<evidence type="ECO:0000313" key="4">
    <source>
        <dbReference type="Proteomes" id="UP000053268"/>
    </source>
</evidence>
<evidence type="ECO:0000256" key="1">
    <source>
        <dbReference type="ARBA" id="ARBA00010236"/>
    </source>
</evidence>
<dbReference type="PANTHER" id="PTHR45964">
    <property type="entry name" value="WSCD FAMILY MEMBER CG9164"/>
    <property type="match status" value="1"/>
</dbReference>
<dbReference type="InterPro" id="IPR000863">
    <property type="entry name" value="Sulfotransferase_dom"/>
</dbReference>
<dbReference type="SUPFAM" id="SSF52540">
    <property type="entry name" value="P-loop containing nucleoside triphosphate hydrolases"/>
    <property type="match status" value="2"/>
</dbReference>
<dbReference type="AlphaFoldDB" id="A0A194PIM0"/>
<organism evidence="3 4">
    <name type="scientific">Papilio xuthus</name>
    <name type="common">Asian swallowtail butterfly</name>
    <dbReference type="NCBI Taxonomy" id="66420"/>
    <lineage>
        <taxon>Eukaryota</taxon>
        <taxon>Metazoa</taxon>
        <taxon>Ecdysozoa</taxon>
        <taxon>Arthropoda</taxon>
        <taxon>Hexapoda</taxon>
        <taxon>Insecta</taxon>
        <taxon>Pterygota</taxon>
        <taxon>Neoptera</taxon>
        <taxon>Endopterygota</taxon>
        <taxon>Lepidoptera</taxon>
        <taxon>Glossata</taxon>
        <taxon>Ditrysia</taxon>
        <taxon>Papilionoidea</taxon>
        <taxon>Papilionidae</taxon>
        <taxon>Papilioninae</taxon>
        <taxon>Papilio</taxon>
    </lineage>
</organism>
<comment type="similarity">
    <text evidence="1">Belongs to the WSCD family.</text>
</comment>
<accession>A0A194PIM0</accession>
<feature type="domain" description="Sulfotransferase" evidence="2">
    <location>
        <begin position="46"/>
        <end position="211"/>
    </location>
</feature>
<dbReference type="Proteomes" id="UP000053268">
    <property type="component" value="Unassembled WGS sequence"/>
</dbReference>
<keyword evidence="4" id="KW-1185">Reference proteome</keyword>
<reference evidence="3 4" key="1">
    <citation type="journal article" date="2015" name="Nat. Commun.">
        <title>Outbred genome sequencing and CRISPR/Cas9 gene editing in butterflies.</title>
        <authorList>
            <person name="Li X."/>
            <person name="Fan D."/>
            <person name="Zhang W."/>
            <person name="Liu G."/>
            <person name="Zhang L."/>
            <person name="Zhao L."/>
            <person name="Fang X."/>
            <person name="Chen L."/>
            <person name="Dong Y."/>
            <person name="Chen Y."/>
            <person name="Ding Y."/>
            <person name="Zhao R."/>
            <person name="Feng M."/>
            <person name="Zhu Y."/>
            <person name="Feng Y."/>
            <person name="Jiang X."/>
            <person name="Zhu D."/>
            <person name="Xiang H."/>
            <person name="Feng X."/>
            <person name="Li S."/>
            <person name="Wang J."/>
            <person name="Zhang G."/>
            <person name="Kronforst M.R."/>
            <person name="Wang W."/>
        </authorList>
    </citation>
    <scope>NUCLEOTIDE SEQUENCE [LARGE SCALE GENOMIC DNA]</scope>
    <source>
        <strain evidence="3">Ya'a_city_454_Px</strain>
        <tissue evidence="3">Whole body</tissue>
    </source>
</reference>
<name>A0A194PIM0_PAPXU</name>
<dbReference type="EMBL" id="KQ459602">
    <property type="protein sequence ID" value="KPI93167.1"/>
    <property type="molecule type" value="Genomic_DNA"/>
</dbReference>
<dbReference type="Pfam" id="PF00685">
    <property type="entry name" value="Sulfotransfer_1"/>
    <property type="match status" value="1"/>
</dbReference>
<dbReference type="InterPro" id="IPR027417">
    <property type="entry name" value="P-loop_NTPase"/>
</dbReference>
<sequence>MAKSLAKTIHYGTQVSNHKNSTGHSSVNWCKELHWRTPPLPFAIALASYPGSGNTWLRYLLQQVTGIVTGSVSLDYSLRKQGFPAENISDGSVLVVKTHKYPPKNVNKFESAILLIRNPRDAILAEFNRINSGHTGIAPKSAFDMKVRAPRRKVWVPFVSLQLRKWEIFHNLWLTKFPGPVYIVFYEALLSDTRNTLQGILIFLNITVTEGLHRRTPPLPFAIALASYPGSGNTWLRYLLQQVTGIVIGSQYYDFDLRKHGFPAEGISDGSVLVMKTHDYTLAIQLRDWENFHNFWLTKYPGPDDMNCALTNKDGLYKRKKKYKDLDPFTHEMYRQIDMVKTRILKSLIQKVETRN</sequence>
<dbReference type="GO" id="GO:0008146">
    <property type="term" value="F:sulfotransferase activity"/>
    <property type="evidence" value="ECO:0007669"/>
    <property type="project" value="InterPro"/>
</dbReference>